<dbReference type="Proteomes" id="UP000335636">
    <property type="component" value="Unassembled WGS sequence"/>
</dbReference>
<dbReference type="AlphaFoldDB" id="A0A5E4ARF7"/>
<dbReference type="EMBL" id="CABDUW010000134">
    <property type="protein sequence ID" value="VTJ59987.1"/>
    <property type="molecule type" value="Genomic_DNA"/>
</dbReference>
<comment type="caution">
    <text evidence="1">The sequence shown here is derived from an EMBL/GenBank/DDBJ whole genome shotgun (WGS) entry which is preliminary data.</text>
</comment>
<organism evidence="1 2">
    <name type="scientific">Marmota monax</name>
    <name type="common">Woodchuck</name>
    <dbReference type="NCBI Taxonomy" id="9995"/>
    <lineage>
        <taxon>Eukaryota</taxon>
        <taxon>Metazoa</taxon>
        <taxon>Chordata</taxon>
        <taxon>Craniata</taxon>
        <taxon>Vertebrata</taxon>
        <taxon>Euteleostomi</taxon>
        <taxon>Mammalia</taxon>
        <taxon>Eutheria</taxon>
        <taxon>Euarchontoglires</taxon>
        <taxon>Glires</taxon>
        <taxon>Rodentia</taxon>
        <taxon>Sciuromorpha</taxon>
        <taxon>Sciuridae</taxon>
        <taxon>Xerinae</taxon>
        <taxon>Marmotini</taxon>
        <taxon>Marmota</taxon>
    </lineage>
</organism>
<gene>
    <name evidence="1" type="ORF">MONAX_5E029791</name>
</gene>
<feature type="non-terminal residue" evidence="1">
    <location>
        <position position="91"/>
    </location>
</feature>
<keyword evidence="2" id="KW-1185">Reference proteome</keyword>
<proteinExistence type="predicted"/>
<evidence type="ECO:0000313" key="1">
    <source>
        <dbReference type="EMBL" id="VTJ59987.1"/>
    </source>
</evidence>
<name>A0A5E4ARF7_MARMO</name>
<evidence type="ECO:0000313" key="2">
    <source>
        <dbReference type="Proteomes" id="UP000335636"/>
    </source>
</evidence>
<reference evidence="1" key="1">
    <citation type="submission" date="2019-04" db="EMBL/GenBank/DDBJ databases">
        <authorList>
            <person name="Alioto T."/>
            <person name="Alioto T."/>
        </authorList>
    </citation>
    <scope>NUCLEOTIDE SEQUENCE [LARGE SCALE GENOMIC DNA]</scope>
</reference>
<sequence length="91" mass="10110">MKTPFSILYFLSCHQKNVLCPECATAQRPQAPWTTLSRAANGLSFYKQEAPEDHGATSLLIITKRSLKGQGRHLQVELNHPAHELALVGNQ</sequence>
<accession>A0A5E4ARF7</accession>
<protein>
    <submittedName>
        <fullName evidence="1">Uncharacterized protein</fullName>
    </submittedName>
</protein>